<dbReference type="EMBL" id="SRYA01000001">
    <property type="protein sequence ID" value="TGY98230.1"/>
    <property type="molecule type" value="Genomic_DNA"/>
</dbReference>
<evidence type="ECO:0000313" key="1">
    <source>
        <dbReference type="EMBL" id="TGY98230.1"/>
    </source>
</evidence>
<proteinExistence type="predicted"/>
<gene>
    <name evidence="1" type="ORF">E5329_00120</name>
</gene>
<reference evidence="1" key="1">
    <citation type="submission" date="2019-04" db="EMBL/GenBank/DDBJ databases">
        <title>Microbes associate with the intestines of laboratory mice.</title>
        <authorList>
            <person name="Navarre W."/>
            <person name="Wong E."/>
            <person name="Huang K."/>
            <person name="Tropini C."/>
            <person name="Ng K."/>
            <person name="Yu B."/>
        </authorList>
    </citation>
    <scope>NUCLEOTIDE SEQUENCE</scope>
    <source>
        <strain evidence="1">NM01_1-7b</strain>
    </source>
</reference>
<dbReference type="Proteomes" id="UP000304953">
    <property type="component" value="Unassembled WGS sequence"/>
</dbReference>
<sequence>MKYSITGKLTAIMLSIVAGTVLLCWFINTSLLEPYYVKDKQQKLLDTFEMVNSVSMSEEGWTEEFAIRLEKQCSNSNITRMIISSDSTIIDSNVGDNETLLLQFLELVFRKDKNAETLLNTEQYMVEKTTDKRLKTEYLVLLGNLPDGNFLLMRTALESIKESVDIANRFLAYVGVTAVILCAVIIYAVTRRITNPILQLAEISSRMTNLDFDAKFQSKGKNEIDILGEHMNQLSETLEQTISELKSANNELKRDIEKKTEIDEMRKEFISNVSHELKTPIALIQGYAEGLKECINDDADSREFYCDVIMDEADKMNQLVKNLLTLNQLESGSDQIVFERFDLIEVIRGVINATAILREQSGIALQMHGNEPLYVWADEFKTEQVLTNYISNAIHYASGEKRIEIFVRPKTETVRVEVFNTGNHIPEEELEHIWDKFYKVDKARTREYGGNGIGLSIVKAIMDSFHRECGVSNEENGVKFWFELDCRSQ</sequence>
<protein>
    <submittedName>
        <fullName evidence="1">HAMP domain-containing histidine kinase</fullName>
    </submittedName>
</protein>
<evidence type="ECO:0000313" key="2">
    <source>
        <dbReference type="Proteomes" id="UP000304953"/>
    </source>
</evidence>
<organism evidence="1 2">
    <name type="scientific">Petralouisia muris</name>
    <dbReference type="NCBI Taxonomy" id="3032872"/>
    <lineage>
        <taxon>Bacteria</taxon>
        <taxon>Bacillati</taxon>
        <taxon>Bacillota</taxon>
        <taxon>Clostridia</taxon>
        <taxon>Lachnospirales</taxon>
        <taxon>Lachnospiraceae</taxon>
        <taxon>Petralouisia</taxon>
    </lineage>
</organism>
<accession>A0AC61S1E7</accession>
<keyword evidence="1" id="KW-0418">Kinase</keyword>
<comment type="caution">
    <text evidence="1">The sequence shown here is derived from an EMBL/GenBank/DDBJ whole genome shotgun (WGS) entry which is preliminary data.</text>
</comment>
<name>A0AC61S1E7_9FIRM</name>
<keyword evidence="2" id="KW-1185">Reference proteome</keyword>
<keyword evidence="1" id="KW-0808">Transferase</keyword>